<evidence type="ECO:0000313" key="7">
    <source>
        <dbReference type="Proteomes" id="UP000287605"/>
    </source>
</evidence>
<evidence type="ECO:0000256" key="4">
    <source>
        <dbReference type="ARBA" id="ARBA00035176"/>
    </source>
</evidence>
<dbReference type="InterPro" id="IPR011332">
    <property type="entry name" value="Ribosomal_zn-bd"/>
</dbReference>
<comment type="caution">
    <text evidence="6">The sequence shown here is derived from an EMBL/GenBank/DDBJ whole genome shotgun (WGS) entry which is preliminary data.</text>
</comment>
<dbReference type="InterPro" id="IPR038584">
    <property type="entry name" value="Ribosomal_bL33_sf"/>
</dbReference>
<proteinExistence type="inferred from homology"/>
<dbReference type="GO" id="GO:0006412">
    <property type="term" value="P:translation"/>
    <property type="evidence" value="ECO:0007669"/>
    <property type="project" value="UniProtKB-UniRule"/>
</dbReference>
<sequence>MAIKKTSLACSVCGSRNYSKVISEGQRTERLELKKFCKYCKKHTIHRETK</sequence>
<dbReference type="Gene3D" id="2.20.28.120">
    <property type="entry name" value="Ribosomal protein L33"/>
    <property type="match status" value="1"/>
</dbReference>
<reference evidence="6 7" key="1">
    <citation type="submission" date="2017-05" db="EMBL/GenBank/DDBJ databases">
        <title>Vagococcus spp. assemblies.</title>
        <authorList>
            <person name="Gulvik C.A."/>
        </authorList>
    </citation>
    <scope>NUCLEOTIDE SEQUENCE [LARGE SCALE GENOMIC DNA]</scope>
    <source>
        <strain evidence="6 7">CCUG 51432</strain>
    </source>
</reference>
<gene>
    <name evidence="5" type="primary">rpmG</name>
    <name evidence="6" type="ORF">CBF29_05205</name>
</gene>
<name>A0A430AYF0_9ENTE</name>
<keyword evidence="2 5" id="KW-0689">Ribosomal protein</keyword>
<keyword evidence="7" id="KW-1185">Reference proteome</keyword>
<dbReference type="GO" id="GO:0005737">
    <property type="term" value="C:cytoplasm"/>
    <property type="evidence" value="ECO:0007669"/>
    <property type="project" value="UniProtKB-ARBA"/>
</dbReference>
<comment type="similarity">
    <text evidence="1 5">Belongs to the bacterial ribosomal protein bL33 family.</text>
</comment>
<protein>
    <recommendedName>
        <fullName evidence="4 5">Large ribosomal subunit protein bL33</fullName>
    </recommendedName>
</protein>
<evidence type="ECO:0000313" key="6">
    <source>
        <dbReference type="EMBL" id="RSU13068.1"/>
    </source>
</evidence>
<dbReference type="RefSeq" id="WP_126808097.1">
    <property type="nucleotide sequence ID" value="NZ_NGKA01000006.1"/>
</dbReference>
<dbReference type="AlphaFoldDB" id="A0A430AYF0"/>
<evidence type="ECO:0000256" key="3">
    <source>
        <dbReference type="ARBA" id="ARBA00023274"/>
    </source>
</evidence>
<dbReference type="GO" id="GO:1990904">
    <property type="term" value="C:ribonucleoprotein complex"/>
    <property type="evidence" value="ECO:0007669"/>
    <property type="project" value="UniProtKB-KW"/>
</dbReference>
<dbReference type="GO" id="GO:0003735">
    <property type="term" value="F:structural constituent of ribosome"/>
    <property type="evidence" value="ECO:0007669"/>
    <property type="project" value="InterPro"/>
</dbReference>
<evidence type="ECO:0000256" key="1">
    <source>
        <dbReference type="ARBA" id="ARBA00007596"/>
    </source>
</evidence>
<dbReference type="NCBIfam" id="TIGR01023">
    <property type="entry name" value="rpmG_bact"/>
    <property type="match status" value="1"/>
</dbReference>
<dbReference type="SUPFAM" id="SSF57829">
    <property type="entry name" value="Zn-binding ribosomal proteins"/>
    <property type="match status" value="1"/>
</dbReference>
<organism evidence="6 7">
    <name type="scientific">Vagococcus elongatus</name>
    <dbReference type="NCBI Taxonomy" id="180344"/>
    <lineage>
        <taxon>Bacteria</taxon>
        <taxon>Bacillati</taxon>
        <taxon>Bacillota</taxon>
        <taxon>Bacilli</taxon>
        <taxon>Lactobacillales</taxon>
        <taxon>Enterococcaceae</taxon>
        <taxon>Vagococcus</taxon>
    </lineage>
</organism>
<dbReference type="InterPro" id="IPR001705">
    <property type="entry name" value="Ribosomal_bL33"/>
</dbReference>
<dbReference type="EMBL" id="NGKA01000006">
    <property type="protein sequence ID" value="RSU13068.1"/>
    <property type="molecule type" value="Genomic_DNA"/>
</dbReference>
<dbReference type="OrthoDB" id="9801333at2"/>
<dbReference type="HAMAP" id="MF_00294">
    <property type="entry name" value="Ribosomal_bL33"/>
    <property type="match status" value="1"/>
</dbReference>
<dbReference type="Pfam" id="PF00471">
    <property type="entry name" value="Ribosomal_L33"/>
    <property type="match status" value="1"/>
</dbReference>
<dbReference type="NCBIfam" id="NF001764">
    <property type="entry name" value="PRK00504.1"/>
    <property type="match status" value="1"/>
</dbReference>
<keyword evidence="3 5" id="KW-0687">Ribonucleoprotein</keyword>
<evidence type="ECO:0000256" key="2">
    <source>
        <dbReference type="ARBA" id="ARBA00022980"/>
    </source>
</evidence>
<dbReference type="GO" id="GO:0005840">
    <property type="term" value="C:ribosome"/>
    <property type="evidence" value="ECO:0007669"/>
    <property type="project" value="UniProtKB-KW"/>
</dbReference>
<accession>A0A430AYF0</accession>
<evidence type="ECO:0000256" key="5">
    <source>
        <dbReference type="HAMAP-Rule" id="MF_00294"/>
    </source>
</evidence>
<dbReference type="Proteomes" id="UP000287605">
    <property type="component" value="Unassembled WGS sequence"/>
</dbReference>